<dbReference type="RefSeq" id="WP_318650693.1">
    <property type="nucleotide sequence ID" value="NZ_CP137852.1"/>
</dbReference>
<dbReference type="SUPFAM" id="SSF53850">
    <property type="entry name" value="Periplasmic binding protein-like II"/>
    <property type="match status" value="1"/>
</dbReference>
<keyword evidence="4" id="KW-1185">Reference proteome</keyword>
<dbReference type="PANTHER" id="PTHR42928">
    <property type="entry name" value="TRICARBOXYLATE-BINDING PROTEIN"/>
    <property type="match status" value="1"/>
</dbReference>
<dbReference type="CDD" id="cd07012">
    <property type="entry name" value="PBP2_Bug_TTT"/>
    <property type="match status" value="1"/>
</dbReference>
<gene>
    <name evidence="3" type="ORF">R9Z33_07545</name>
</gene>
<sequence length="328" mass="33858">MSVTRRVLTAQLLTGLAASGGAMAQTTPPAWPARPVSIVVPFVPGGPSDLLARALAGPLQAAVGQSVLVENRAGANGVVAVQYVTRQPADGHTLFIAASGLMTITPVLAARPPFDPENDLTALTLAISAPNVLVVNPSLPATNLTELIAWLKANPTRASYGSSGIGSSEHLGMELFKLRTGTEQSHIPYPGGGAAVTDLIAGTLQLSLLNLATVAPHVQGGRLRAIAVGGARRHPLLPDVPTFAEAGLADYTTGSWHGIVTPRGLPAPLQARMEETLRTTLRNPEIAARLAATGFTVEATDAATLSRTISADLARWREVVRSAGISVG</sequence>
<proteinExistence type="inferred from homology"/>
<dbReference type="Proteomes" id="UP001305521">
    <property type="component" value="Chromosome"/>
</dbReference>
<evidence type="ECO:0000256" key="2">
    <source>
        <dbReference type="SAM" id="SignalP"/>
    </source>
</evidence>
<dbReference type="InterPro" id="IPR042100">
    <property type="entry name" value="Bug_dom1"/>
</dbReference>
<feature type="chain" id="PRO_5046763188" evidence="2">
    <location>
        <begin position="25"/>
        <end position="328"/>
    </location>
</feature>
<organism evidence="3 4">
    <name type="scientific">Sediminicoccus rosea</name>
    <dbReference type="NCBI Taxonomy" id="1225128"/>
    <lineage>
        <taxon>Bacteria</taxon>
        <taxon>Pseudomonadati</taxon>
        <taxon>Pseudomonadota</taxon>
        <taxon>Alphaproteobacteria</taxon>
        <taxon>Acetobacterales</taxon>
        <taxon>Roseomonadaceae</taxon>
        <taxon>Sediminicoccus</taxon>
    </lineage>
</organism>
<evidence type="ECO:0000256" key="1">
    <source>
        <dbReference type="ARBA" id="ARBA00006987"/>
    </source>
</evidence>
<dbReference type="Pfam" id="PF03401">
    <property type="entry name" value="TctC"/>
    <property type="match status" value="1"/>
</dbReference>
<keyword evidence="2" id="KW-0732">Signal</keyword>
<dbReference type="EMBL" id="CP137852">
    <property type="protein sequence ID" value="WPB86724.1"/>
    <property type="molecule type" value="Genomic_DNA"/>
</dbReference>
<dbReference type="PANTHER" id="PTHR42928:SF5">
    <property type="entry name" value="BLR1237 PROTEIN"/>
    <property type="match status" value="1"/>
</dbReference>
<comment type="similarity">
    <text evidence="1">Belongs to the UPF0065 (bug) family.</text>
</comment>
<evidence type="ECO:0000313" key="3">
    <source>
        <dbReference type="EMBL" id="WPB86724.1"/>
    </source>
</evidence>
<reference evidence="3 4" key="1">
    <citation type="submission" date="2023-11" db="EMBL/GenBank/DDBJ databases">
        <title>Arctic aerobic anoxygenic photoheterotroph Sediminicoccus rosea KRV36 adapts its photosynthesis to long days of polar summer.</title>
        <authorList>
            <person name="Tomasch J."/>
            <person name="Kopejtka K."/>
            <person name="Bily T."/>
            <person name="Gardiner A.T."/>
            <person name="Gardian Z."/>
            <person name="Shivaramu S."/>
            <person name="Koblizek M."/>
            <person name="Engelhardt F."/>
            <person name="Kaftan D."/>
        </authorList>
    </citation>
    <scope>NUCLEOTIDE SEQUENCE [LARGE SCALE GENOMIC DNA]</scope>
    <source>
        <strain evidence="3 4">R-30</strain>
    </source>
</reference>
<protein>
    <submittedName>
        <fullName evidence="3">Tripartite tricarboxylate transporter substrate binding protein</fullName>
    </submittedName>
</protein>
<dbReference type="PIRSF" id="PIRSF017082">
    <property type="entry name" value="YflP"/>
    <property type="match status" value="1"/>
</dbReference>
<dbReference type="Gene3D" id="3.40.190.150">
    <property type="entry name" value="Bordetella uptake gene, domain 1"/>
    <property type="match status" value="1"/>
</dbReference>
<dbReference type="InterPro" id="IPR005064">
    <property type="entry name" value="BUG"/>
</dbReference>
<accession>A0ABZ0PLY0</accession>
<dbReference type="Gene3D" id="3.40.190.10">
    <property type="entry name" value="Periplasmic binding protein-like II"/>
    <property type="match status" value="1"/>
</dbReference>
<name>A0ABZ0PLY0_9PROT</name>
<evidence type="ECO:0000313" key="4">
    <source>
        <dbReference type="Proteomes" id="UP001305521"/>
    </source>
</evidence>
<feature type="signal peptide" evidence="2">
    <location>
        <begin position="1"/>
        <end position="24"/>
    </location>
</feature>